<evidence type="ECO:0008006" key="3">
    <source>
        <dbReference type="Google" id="ProtNLM"/>
    </source>
</evidence>
<dbReference type="PROSITE" id="PS51257">
    <property type="entry name" value="PROKAR_LIPOPROTEIN"/>
    <property type="match status" value="1"/>
</dbReference>
<proteinExistence type="predicted"/>
<dbReference type="RefSeq" id="WP_350447390.1">
    <property type="nucleotide sequence ID" value="NZ_CP158373.1"/>
</dbReference>
<gene>
    <name evidence="2" type="ORF">ABS648_00350</name>
</gene>
<name>A0AAU7Y3A2_9PSED</name>
<accession>A0AAU7Y3A2</accession>
<protein>
    <recommendedName>
        <fullName evidence="3">Lipoprotein</fullName>
    </recommendedName>
</protein>
<feature type="chain" id="PRO_5043493324" description="Lipoprotein" evidence="1">
    <location>
        <begin position="24"/>
        <end position="173"/>
    </location>
</feature>
<reference evidence="2" key="1">
    <citation type="submission" date="2023-08" db="EMBL/GenBank/DDBJ databases">
        <title>Increased levels of nutrients transform a symbiont into a lethal pathobiont.</title>
        <authorList>
            <person name="Lachnit T."/>
            <person name="Ulrich L."/>
            <person name="Willmer F.M."/>
            <person name="Hasenbein T."/>
            <person name="Steiner L.X."/>
            <person name="Wolters M."/>
            <person name="Herbst E.M."/>
            <person name="Deines P."/>
        </authorList>
    </citation>
    <scope>NUCLEOTIDE SEQUENCE</scope>
    <source>
        <strain evidence="2">T3</strain>
    </source>
</reference>
<sequence>MNSSRLAGLFSGALLFVTLGACAAESFGPSIYTGQVARFDIAEDKTFADPEQDMRYLLVQAKRNDSANHFCVVGYQWPDGKRKAAVHWQEGQRIVLWTGKSGVGDEFKYADSMAMANSVDLKDGLVDTDEQRFGSSFLQLRSSAEGTLADCKAHGRQYLIEPFTPPSESDEDE</sequence>
<keyword evidence="1" id="KW-0732">Signal</keyword>
<dbReference type="EMBL" id="CP158373">
    <property type="protein sequence ID" value="XBY64239.1"/>
    <property type="molecule type" value="Genomic_DNA"/>
</dbReference>
<feature type="signal peptide" evidence="1">
    <location>
        <begin position="1"/>
        <end position="23"/>
    </location>
</feature>
<evidence type="ECO:0000256" key="1">
    <source>
        <dbReference type="SAM" id="SignalP"/>
    </source>
</evidence>
<evidence type="ECO:0000313" key="2">
    <source>
        <dbReference type="EMBL" id="XBY64239.1"/>
    </source>
</evidence>
<dbReference type="AlphaFoldDB" id="A0AAU7Y3A2"/>
<organism evidence="2">
    <name type="scientific">Pseudomonas solani</name>
    <dbReference type="NCBI Taxonomy" id="2731552"/>
    <lineage>
        <taxon>Bacteria</taxon>
        <taxon>Pseudomonadati</taxon>
        <taxon>Pseudomonadota</taxon>
        <taxon>Gammaproteobacteria</taxon>
        <taxon>Pseudomonadales</taxon>
        <taxon>Pseudomonadaceae</taxon>
        <taxon>Pseudomonas</taxon>
    </lineage>
</organism>